<dbReference type="PATRIC" id="fig|38307.3.peg.643"/>
<proteinExistence type="predicted"/>
<name>A0A1B6VL37_9PROT</name>
<keyword evidence="1" id="KW-1133">Transmembrane helix</keyword>
<dbReference type="EMBL" id="LUTU01000005">
    <property type="protein sequence ID" value="OAJ67926.1"/>
    <property type="molecule type" value="Genomic_DNA"/>
</dbReference>
<evidence type="ECO:0000313" key="2">
    <source>
        <dbReference type="EMBL" id="OAJ67926.1"/>
    </source>
</evidence>
<protein>
    <recommendedName>
        <fullName evidence="4">FeoB-associated Cys-rich membrane protein</fullName>
    </recommendedName>
</protein>
<sequence length="63" mass="6728">MIETIVAVLLVSIAALYWYARLFPASWRRLKTACGLQSRTPVAIPSKGCSSCRACSGKAGGCH</sequence>
<keyword evidence="1" id="KW-0812">Transmembrane</keyword>
<evidence type="ECO:0000313" key="3">
    <source>
        <dbReference type="Proteomes" id="UP000077786"/>
    </source>
</evidence>
<organism evidence="2 3">
    <name type="scientific">Gluconobacter cerinus</name>
    <dbReference type="NCBI Taxonomy" id="38307"/>
    <lineage>
        <taxon>Bacteria</taxon>
        <taxon>Pseudomonadati</taxon>
        <taxon>Pseudomonadota</taxon>
        <taxon>Alphaproteobacteria</taxon>
        <taxon>Acetobacterales</taxon>
        <taxon>Acetobacteraceae</taxon>
        <taxon>Gluconobacter</taxon>
    </lineage>
</organism>
<keyword evidence="1" id="KW-0472">Membrane</keyword>
<reference evidence="2 3" key="1">
    <citation type="submission" date="2016-03" db="EMBL/GenBank/DDBJ databases">
        <title>Draft genome sequence of Gluconobacter cerinus strain CECT 9110.</title>
        <authorList>
            <person name="Sainz F."/>
            <person name="Mas A."/>
            <person name="Torija M.J."/>
        </authorList>
    </citation>
    <scope>NUCLEOTIDE SEQUENCE [LARGE SCALE GENOMIC DNA]</scope>
    <source>
        <strain evidence="2 3">CECT 9110</strain>
    </source>
</reference>
<accession>A0A1B6VL37</accession>
<feature type="transmembrane region" description="Helical" evidence="1">
    <location>
        <begin position="6"/>
        <end position="23"/>
    </location>
</feature>
<comment type="caution">
    <text evidence="2">The sequence shown here is derived from an EMBL/GenBank/DDBJ whole genome shotgun (WGS) entry which is preliminary data.</text>
</comment>
<dbReference type="AlphaFoldDB" id="A0A1B6VL37"/>
<gene>
    <name evidence="2" type="ORF">A0123_00626</name>
</gene>
<evidence type="ECO:0000256" key="1">
    <source>
        <dbReference type="SAM" id="Phobius"/>
    </source>
</evidence>
<evidence type="ECO:0008006" key="4">
    <source>
        <dbReference type="Google" id="ProtNLM"/>
    </source>
</evidence>
<dbReference type="Proteomes" id="UP000077786">
    <property type="component" value="Unassembled WGS sequence"/>
</dbReference>